<dbReference type="PIRSF" id="PIRSF016958">
    <property type="entry name" value="DUF858_MeTrfase_lik"/>
    <property type="match status" value="1"/>
</dbReference>
<comment type="similarity">
    <text evidence="1">Belongs to the methyltransferase superfamily. NTM1 family.</text>
</comment>
<comment type="catalytic activity">
    <reaction evidence="8">
        <text>N-terminal L-seryl-L-prolyl-L-lysyl-[protein] + 3 S-adenosyl-L-methionine = N-terminal N,N,N-trimethyl-L-seryl-L-prolyl-L-lysyl-[protein] + 3 S-adenosyl-L-homocysteine + 3 H(+)</text>
        <dbReference type="Rhea" id="RHEA:54724"/>
        <dbReference type="Rhea" id="RHEA-COMP:13789"/>
        <dbReference type="Rhea" id="RHEA-COMP:13973"/>
        <dbReference type="ChEBI" id="CHEBI:15378"/>
        <dbReference type="ChEBI" id="CHEBI:57856"/>
        <dbReference type="ChEBI" id="CHEBI:59789"/>
        <dbReference type="ChEBI" id="CHEBI:138061"/>
        <dbReference type="ChEBI" id="CHEBI:138317"/>
        <dbReference type="EC" id="2.1.1.244"/>
    </reaction>
</comment>
<dbReference type="Proteomes" id="UP000007797">
    <property type="component" value="Unassembled WGS sequence"/>
</dbReference>
<evidence type="ECO:0000256" key="8">
    <source>
        <dbReference type="ARBA" id="ARBA00047306"/>
    </source>
</evidence>
<dbReference type="EC" id="2.1.1.244" evidence="5"/>
<dbReference type="GO" id="GO:0071885">
    <property type="term" value="F:N-terminal protein N-methyltransferase activity"/>
    <property type="evidence" value="ECO:0007669"/>
    <property type="project" value="UniProtKB-EC"/>
</dbReference>
<protein>
    <recommendedName>
        <fullName evidence="6">Alpha N-terminal protein methyltransferase 1</fullName>
        <ecNumber evidence="5">2.1.1.244</ecNumber>
    </recommendedName>
    <alternativeName>
        <fullName evidence="7">X-Pro-Lys N-terminal protein methyltransferase 1</fullName>
    </alternativeName>
</protein>
<evidence type="ECO:0000313" key="12">
    <source>
        <dbReference type="EMBL" id="EGG24482.1"/>
    </source>
</evidence>
<evidence type="ECO:0000256" key="9">
    <source>
        <dbReference type="ARBA" id="ARBA00047885"/>
    </source>
</evidence>
<dbReference type="InterPro" id="IPR029063">
    <property type="entry name" value="SAM-dependent_MTases_sf"/>
</dbReference>
<keyword evidence="2" id="KW-0489">Methyltransferase</keyword>
<evidence type="ECO:0000256" key="3">
    <source>
        <dbReference type="ARBA" id="ARBA00022679"/>
    </source>
</evidence>
<accession>F4PHZ5</accession>
<dbReference type="OrthoDB" id="1298661at2759"/>
<evidence type="ECO:0000256" key="7">
    <source>
        <dbReference type="ARBA" id="ARBA00043129"/>
    </source>
</evidence>
<comment type="catalytic activity">
    <reaction evidence="9">
        <text>N-terminal L-prolyl-L-prolyl-L-lysyl-[protein] + 2 S-adenosyl-L-methionine = N-terminal N,N-dimethyl-L-prolyl-L-prolyl-L-lysyl-[protein] + 2 S-adenosyl-L-homocysteine + 2 H(+)</text>
        <dbReference type="Rhea" id="RHEA:54736"/>
        <dbReference type="Rhea" id="RHEA-COMP:13787"/>
        <dbReference type="Rhea" id="RHEA-COMP:13974"/>
        <dbReference type="ChEBI" id="CHEBI:15378"/>
        <dbReference type="ChEBI" id="CHEBI:57856"/>
        <dbReference type="ChEBI" id="CHEBI:59789"/>
        <dbReference type="ChEBI" id="CHEBI:138059"/>
        <dbReference type="ChEBI" id="CHEBI:138318"/>
        <dbReference type="EC" id="2.1.1.244"/>
    </reaction>
</comment>
<evidence type="ECO:0000256" key="10">
    <source>
        <dbReference type="ARBA" id="ARBA00048167"/>
    </source>
</evidence>
<comment type="catalytic activity">
    <reaction evidence="10">
        <text>N-terminal L-alanyl-L-prolyl-L-lysyl-[protein] + 3 S-adenosyl-L-methionine = N-terminal N,N,N-trimethyl-L-alanyl-L-prolyl-L-lysyl-[protein] + 3 S-adenosyl-L-homocysteine + 3 H(+)</text>
        <dbReference type="Rhea" id="RHEA:54712"/>
        <dbReference type="Rhea" id="RHEA-COMP:13785"/>
        <dbReference type="Rhea" id="RHEA-COMP:13971"/>
        <dbReference type="ChEBI" id="CHEBI:15378"/>
        <dbReference type="ChEBI" id="CHEBI:57856"/>
        <dbReference type="ChEBI" id="CHEBI:59789"/>
        <dbReference type="ChEBI" id="CHEBI:138057"/>
        <dbReference type="ChEBI" id="CHEBI:138315"/>
        <dbReference type="EC" id="2.1.1.244"/>
    </reaction>
</comment>
<dbReference type="PANTHER" id="PTHR12753">
    <property type="entry name" value="AD-003 - RELATED"/>
    <property type="match status" value="1"/>
</dbReference>
<evidence type="ECO:0000256" key="11">
    <source>
        <dbReference type="PIRSR" id="PIRSR016958-1"/>
    </source>
</evidence>
<dbReference type="AlphaFoldDB" id="F4PHZ5"/>
<evidence type="ECO:0000256" key="1">
    <source>
        <dbReference type="ARBA" id="ARBA00009059"/>
    </source>
</evidence>
<dbReference type="Gene3D" id="3.40.50.150">
    <property type="entry name" value="Vaccinia Virus protein VP39"/>
    <property type="match status" value="1"/>
</dbReference>
<keyword evidence="3" id="KW-0808">Transferase</keyword>
<dbReference type="EMBL" id="GL883006">
    <property type="protein sequence ID" value="EGG24482.1"/>
    <property type="molecule type" value="Genomic_DNA"/>
</dbReference>
<evidence type="ECO:0000313" key="13">
    <source>
        <dbReference type="Proteomes" id="UP000007797"/>
    </source>
</evidence>
<feature type="binding site" evidence="11">
    <location>
        <position position="113"/>
    </location>
    <ligand>
        <name>S-adenosyl-L-methionine</name>
        <dbReference type="ChEBI" id="CHEBI:59789"/>
    </ligand>
</feature>
<dbReference type="CDD" id="cd02440">
    <property type="entry name" value="AdoMet_MTases"/>
    <property type="match status" value="1"/>
</dbReference>
<evidence type="ECO:0000256" key="2">
    <source>
        <dbReference type="ARBA" id="ARBA00022603"/>
    </source>
</evidence>
<keyword evidence="13" id="KW-1185">Reference proteome</keyword>
<dbReference type="GeneID" id="14876815"/>
<dbReference type="PANTHER" id="PTHR12753:SF0">
    <property type="entry name" value="ALPHA N-TERMINAL PROTEIN METHYLTRANSFERASE 1"/>
    <property type="match status" value="1"/>
</dbReference>
<dbReference type="InterPro" id="IPR008576">
    <property type="entry name" value="MeTrfase_NTM1"/>
</dbReference>
<dbReference type="GO" id="GO:0005737">
    <property type="term" value="C:cytoplasm"/>
    <property type="evidence" value="ECO:0007669"/>
    <property type="project" value="TreeGrafter"/>
</dbReference>
<reference evidence="13" key="1">
    <citation type="journal article" date="2011" name="Genome Res.">
        <title>Phylogeny-wide analysis of social amoeba genomes highlights ancient origins for complex intercellular communication.</title>
        <authorList>
            <person name="Heidel A.J."/>
            <person name="Lawal H.M."/>
            <person name="Felder M."/>
            <person name="Schilde C."/>
            <person name="Helps N.R."/>
            <person name="Tunggal B."/>
            <person name="Rivero F."/>
            <person name="John U."/>
            <person name="Schleicher M."/>
            <person name="Eichinger L."/>
            <person name="Platzer M."/>
            <person name="Noegel A.A."/>
            <person name="Schaap P."/>
            <person name="Gloeckner G."/>
        </authorList>
    </citation>
    <scope>NUCLEOTIDE SEQUENCE [LARGE SCALE GENOMIC DNA]</scope>
    <source>
        <strain evidence="13">SH3</strain>
    </source>
</reference>
<dbReference type="KEGG" id="dfa:DFA_02725"/>
<dbReference type="Pfam" id="PF05891">
    <property type="entry name" value="Methyltransf_PK"/>
    <property type="match status" value="1"/>
</dbReference>
<sequence length="303" mass="35084">MDQQQLQYPKNIQTKGADSDGTTVYKTIDELWEKEIEQNKDKQDNKWYTLADDYWKTVEPTIEGMLGGLGYVSDKDVTTSNLFLEEFFQNKHGQTNQRPYTMKLNRGRAMDCGAGIGRVTEKLLVPLFDKVDLVEQNPTFLDQAKNIFKEFVLQREREREKERELVEKKVENYFAVGLQSHDFNKHAIKYDCIWIQWVIGHLHDKDFIEFLNNCADSLTDGGMIFIKDNVTAKKSFIMDKQDNSVTRSHDHLIFLFEQSNCQLVKSIVQPNFPKALLPVRLYALQPKPKQNVSSPTTSSTTSL</sequence>
<gene>
    <name evidence="12" type="ORF">DFA_02725</name>
</gene>
<keyword evidence="4 11" id="KW-0949">S-adenosyl-L-methionine</keyword>
<evidence type="ECO:0000256" key="6">
    <source>
        <dbReference type="ARBA" id="ARBA00039449"/>
    </source>
</evidence>
<dbReference type="OMA" id="PVRMYCL"/>
<evidence type="ECO:0000256" key="4">
    <source>
        <dbReference type="ARBA" id="ARBA00022691"/>
    </source>
</evidence>
<dbReference type="SUPFAM" id="SSF53335">
    <property type="entry name" value="S-adenosyl-L-methionine-dependent methyltransferases"/>
    <property type="match status" value="1"/>
</dbReference>
<dbReference type="RefSeq" id="XP_004362333.1">
    <property type="nucleotide sequence ID" value="XM_004362276.1"/>
</dbReference>
<name>F4PHZ5_CACFS</name>
<organism evidence="12 13">
    <name type="scientific">Cavenderia fasciculata</name>
    <name type="common">Slime mold</name>
    <name type="synonym">Dictyostelium fasciculatum</name>
    <dbReference type="NCBI Taxonomy" id="261658"/>
    <lineage>
        <taxon>Eukaryota</taxon>
        <taxon>Amoebozoa</taxon>
        <taxon>Evosea</taxon>
        <taxon>Eumycetozoa</taxon>
        <taxon>Dictyostelia</taxon>
        <taxon>Acytosteliales</taxon>
        <taxon>Cavenderiaceae</taxon>
        <taxon>Cavenderia</taxon>
    </lineage>
</organism>
<feature type="binding site" evidence="11">
    <location>
        <position position="118"/>
    </location>
    <ligand>
        <name>S-adenosyl-L-methionine</name>
        <dbReference type="ChEBI" id="CHEBI:59789"/>
    </ligand>
</feature>
<dbReference type="GO" id="GO:0032259">
    <property type="term" value="P:methylation"/>
    <property type="evidence" value="ECO:0007669"/>
    <property type="project" value="UniProtKB-KW"/>
</dbReference>
<proteinExistence type="inferred from homology"/>
<feature type="binding site" evidence="11">
    <location>
        <begin position="178"/>
        <end position="179"/>
    </location>
    <ligand>
        <name>S-adenosyl-L-methionine</name>
        <dbReference type="ChEBI" id="CHEBI:59789"/>
    </ligand>
</feature>
<feature type="binding site" evidence="11">
    <location>
        <position position="196"/>
    </location>
    <ligand>
        <name>S-adenosyl-L-methionine</name>
        <dbReference type="ChEBI" id="CHEBI:59789"/>
    </ligand>
</feature>
<evidence type="ECO:0000256" key="5">
    <source>
        <dbReference type="ARBA" id="ARBA00039112"/>
    </source>
</evidence>